<dbReference type="InterPro" id="IPR027266">
    <property type="entry name" value="TrmE/GcvT-like"/>
</dbReference>
<dbReference type="Gene3D" id="3.30.1360.120">
    <property type="entry name" value="Probable tRNA modification gtpase trme, domain 1"/>
    <property type="match status" value="1"/>
</dbReference>
<reference evidence="1" key="1">
    <citation type="submission" date="2018-05" db="EMBL/GenBank/DDBJ databases">
        <authorList>
            <person name="Lanie J.A."/>
            <person name="Ng W.-L."/>
            <person name="Kazmierczak K.M."/>
            <person name="Andrzejewski T.M."/>
            <person name="Davidsen T.M."/>
            <person name="Wayne K.J."/>
            <person name="Tettelin H."/>
            <person name="Glass J.I."/>
            <person name="Rusch D."/>
            <person name="Podicherti R."/>
            <person name="Tsui H.-C.T."/>
            <person name="Winkler M.E."/>
        </authorList>
    </citation>
    <scope>NUCLEOTIDE SEQUENCE</scope>
</reference>
<dbReference type="EMBL" id="UINC01210546">
    <property type="protein sequence ID" value="SVE34057.1"/>
    <property type="molecule type" value="Genomic_DNA"/>
</dbReference>
<dbReference type="AlphaFoldDB" id="A0A383CNX4"/>
<name>A0A383CNX4_9ZZZZ</name>
<evidence type="ECO:0000313" key="1">
    <source>
        <dbReference type="EMBL" id="SVE34057.1"/>
    </source>
</evidence>
<sequence>MAGNLEITLSDRLRKSPYYEATLRSGAKSFTIYNHMLMPVVYEGSDDDYWNLINNVTLWDVAAERQVEITGSDAYRFVEYI</sequence>
<protein>
    <recommendedName>
        <fullName evidence="2">Aminomethyltransferase folate-binding domain-containing protein</fullName>
    </recommendedName>
</protein>
<dbReference type="SUPFAM" id="SSF103025">
    <property type="entry name" value="Folate-binding domain"/>
    <property type="match status" value="1"/>
</dbReference>
<proteinExistence type="predicted"/>
<organism evidence="1">
    <name type="scientific">marine metagenome</name>
    <dbReference type="NCBI Taxonomy" id="408172"/>
    <lineage>
        <taxon>unclassified sequences</taxon>
        <taxon>metagenomes</taxon>
        <taxon>ecological metagenomes</taxon>
    </lineage>
</organism>
<gene>
    <name evidence="1" type="ORF">METZ01_LOCUS486911</name>
</gene>
<evidence type="ECO:0008006" key="2">
    <source>
        <dbReference type="Google" id="ProtNLM"/>
    </source>
</evidence>
<feature type="non-terminal residue" evidence="1">
    <location>
        <position position="81"/>
    </location>
</feature>
<accession>A0A383CNX4</accession>